<feature type="compositionally biased region" description="Basic and acidic residues" evidence="1">
    <location>
        <begin position="16"/>
        <end position="33"/>
    </location>
</feature>
<proteinExistence type="predicted"/>
<accession>A0A5J4USW9</accession>
<evidence type="ECO:0000256" key="1">
    <source>
        <dbReference type="SAM" id="MobiDB-lite"/>
    </source>
</evidence>
<dbReference type="AlphaFoldDB" id="A0A5J4USW9"/>
<dbReference type="OrthoDB" id="272072at2759"/>
<feature type="compositionally biased region" description="Basic residues" evidence="1">
    <location>
        <begin position="1"/>
        <end position="15"/>
    </location>
</feature>
<dbReference type="Proteomes" id="UP000324800">
    <property type="component" value="Unassembled WGS sequence"/>
</dbReference>
<dbReference type="EMBL" id="SNRW01012957">
    <property type="protein sequence ID" value="KAA6373182.1"/>
    <property type="molecule type" value="Genomic_DNA"/>
</dbReference>
<comment type="caution">
    <text evidence="2">The sequence shown here is derived from an EMBL/GenBank/DDBJ whole genome shotgun (WGS) entry which is preliminary data.</text>
</comment>
<organism evidence="2 3">
    <name type="scientific">Streblomastix strix</name>
    <dbReference type="NCBI Taxonomy" id="222440"/>
    <lineage>
        <taxon>Eukaryota</taxon>
        <taxon>Metamonada</taxon>
        <taxon>Preaxostyla</taxon>
        <taxon>Oxymonadida</taxon>
        <taxon>Streblomastigidae</taxon>
        <taxon>Streblomastix</taxon>
    </lineage>
</organism>
<evidence type="ECO:0000313" key="2">
    <source>
        <dbReference type="EMBL" id="KAA6373182.1"/>
    </source>
</evidence>
<name>A0A5J4USW9_9EUKA</name>
<evidence type="ECO:0000313" key="3">
    <source>
        <dbReference type="Proteomes" id="UP000324800"/>
    </source>
</evidence>
<feature type="non-terminal residue" evidence="2">
    <location>
        <position position="164"/>
    </location>
</feature>
<protein>
    <submittedName>
        <fullName evidence="2">Uncharacterized protein</fullName>
    </submittedName>
</protein>
<sequence length="164" mass="19080">MKKIRKKTKVKKNKIEKRSKTGSEISQRSEKLNKGKTPIKSKVNIQKEDDEVSNDSEFQSTDIDEKLITPYKIFTKTPLQSFSSDYSFFSAIESNRYSMNESRSEALNIFSSTSYSEPLAVMKKIQATAQRGQIRLYDFFRDFDTMHYGVIFPEYFRTGFSNAQ</sequence>
<gene>
    <name evidence="2" type="ORF">EZS28_031289</name>
</gene>
<feature type="region of interest" description="Disordered" evidence="1">
    <location>
        <begin position="1"/>
        <end position="58"/>
    </location>
</feature>
<reference evidence="2 3" key="1">
    <citation type="submission" date="2019-03" db="EMBL/GenBank/DDBJ databases">
        <title>Single cell metagenomics reveals metabolic interactions within the superorganism composed of flagellate Streblomastix strix and complex community of Bacteroidetes bacteria on its surface.</title>
        <authorList>
            <person name="Treitli S.C."/>
            <person name="Kolisko M."/>
            <person name="Husnik F."/>
            <person name="Keeling P."/>
            <person name="Hampl V."/>
        </authorList>
    </citation>
    <scope>NUCLEOTIDE SEQUENCE [LARGE SCALE GENOMIC DNA]</scope>
    <source>
        <strain evidence="2">ST1C</strain>
    </source>
</reference>